<comment type="caution">
    <text evidence="4">The sequence shown here is derived from an EMBL/GenBank/DDBJ whole genome shotgun (WGS) entry which is preliminary data.</text>
</comment>
<evidence type="ECO:0000256" key="2">
    <source>
        <dbReference type="ARBA" id="ARBA00023002"/>
    </source>
</evidence>
<dbReference type="AlphaFoldDB" id="A0A9E5JMP0"/>
<dbReference type="PANTHER" id="PTHR42760:SF133">
    <property type="entry name" value="3-OXOACYL-[ACYL-CARRIER-PROTEIN] REDUCTASE"/>
    <property type="match status" value="1"/>
</dbReference>
<dbReference type="GO" id="GO:0048038">
    <property type="term" value="F:quinone binding"/>
    <property type="evidence" value="ECO:0007669"/>
    <property type="project" value="TreeGrafter"/>
</dbReference>
<proteinExistence type="inferred from homology"/>
<evidence type="ECO:0000256" key="1">
    <source>
        <dbReference type="ARBA" id="ARBA00006484"/>
    </source>
</evidence>
<dbReference type="GO" id="GO:0006633">
    <property type="term" value="P:fatty acid biosynthetic process"/>
    <property type="evidence" value="ECO:0007669"/>
    <property type="project" value="TreeGrafter"/>
</dbReference>
<dbReference type="CDD" id="cd05233">
    <property type="entry name" value="SDR_c"/>
    <property type="match status" value="1"/>
</dbReference>
<dbReference type="PRINTS" id="PR00081">
    <property type="entry name" value="GDHRDH"/>
</dbReference>
<feature type="compositionally biased region" description="Basic and acidic residues" evidence="3">
    <location>
        <begin position="72"/>
        <end position="90"/>
    </location>
</feature>
<dbReference type="InterPro" id="IPR002347">
    <property type="entry name" value="SDR_fam"/>
</dbReference>
<feature type="compositionally biased region" description="Basic and acidic residues" evidence="3">
    <location>
        <begin position="139"/>
        <end position="154"/>
    </location>
</feature>
<comment type="similarity">
    <text evidence="1">Belongs to the short-chain dehydrogenases/reductases (SDR) family.</text>
</comment>
<dbReference type="Proteomes" id="UP000818266">
    <property type="component" value="Unassembled WGS sequence"/>
</dbReference>
<reference evidence="4 5" key="1">
    <citation type="submission" date="2020-03" db="EMBL/GenBank/DDBJ databases">
        <title>Chryseoglobus sp. isolated from a deep-sea seamount.</title>
        <authorList>
            <person name="Zhang D.-C."/>
        </authorList>
    </citation>
    <scope>NUCLEOTIDE SEQUENCE [LARGE SCALE GENOMIC DNA]</scope>
    <source>
        <strain evidence="4 5">KN1116</strain>
    </source>
</reference>
<dbReference type="FunFam" id="3.40.50.720:FF:000084">
    <property type="entry name" value="Short-chain dehydrogenase reductase"/>
    <property type="match status" value="1"/>
</dbReference>
<dbReference type="SUPFAM" id="SSF51735">
    <property type="entry name" value="NAD(P)-binding Rossmann-fold domains"/>
    <property type="match status" value="1"/>
</dbReference>
<organism evidence="4 5">
    <name type="scientific">Microcella pacifica</name>
    <dbReference type="NCBI Taxonomy" id="2591847"/>
    <lineage>
        <taxon>Bacteria</taxon>
        <taxon>Bacillati</taxon>
        <taxon>Actinomycetota</taxon>
        <taxon>Actinomycetes</taxon>
        <taxon>Micrococcales</taxon>
        <taxon>Microbacteriaceae</taxon>
        <taxon>Microcella</taxon>
    </lineage>
</organism>
<dbReference type="OrthoDB" id="286404at2"/>
<dbReference type="Gene3D" id="3.40.50.720">
    <property type="entry name" value="NAD(P)-binding Rossmann-like Domain"/>
    <property type="match status" value="1"/>
</dbReference>
<accession>A0A9E5JMP0</accession>
<feature type="region of interest" description="Disordered" evidence="3">
    <location>
        <begin position="39"/>
        <end position="179"/>
    </location>
</feature>
<dbReference type="InterPro" id="IPR036291">
    <property type="entry name" value="NAD(P)-bd_dom_sf"/>
</dbReference>
<evidence type="ECO:0000313" key="4">
    <source>
        <dbReference type="EMBL" id="NHF62340.1"/>
    </source>
</evidence>
<dbReference type="GO" id="GO:0016616">
    <property type="term" value="F:oxidoreductase activity, acting on the CH-OH group of donors, NAD or NADP as acceptor"/>
    <property type="evidence" value="ECO:0007669"/>
    <property type="project" value="TreeGrafter"/>
</dbReference>
<keyword evidence="2" id="KW-0560">Oxidoreductase</keyword>
<dbReference type="PANTHER" id="PTHR42760">
    <property type="entry name" value="SHORT-CHAIN DEHYDROGENASES/REDUCTASES FAMILY MEMBER"/>
    <property type="match status" value="1"/>
</dbReference>
<dbReference type="Pfam" id="PF13561">
    <property type="entry name" value="adh_short_C2"/>
    <property type="match status" value="1"/>
</dbReference>
<evidence type="ECO:0000313" key="5">
    <source>
        <dbReference type="Proteomes" id="UP000818266"/>
    </source>
</evidence>
<name>A0A9E5JMP0_9MICO</name>
<dbReference type="EMBL" id="VIKT02000004">
    <property type="protein sequence ID" value="NHF62340.1"/>
    <property type="molecule type" value="Genomic_DNA"/>
</dbReference>
<sequence>MGTALLVLARGRRGRTHRRGHLCRLLRLLGPRLRLRRQPRVQLDGRPDSVRFRHPLVRPSRQSVPQPAGGDGSRRDDRLAAGPEDGRRDAGASAHPVSRGSGDAAVPRRDEGAAARRLRGARHLGIALAPRRSARRHPDRLVTSRRRAGDDHSHGNLVAQRHARHDGRTAGRDRRRACPRQRSLDLVARSRALLRRTAIEPHRRGHRPTAAPAHGAHVTSVQPASVTRVVVTGATGIAAAVATELASRGAQVFAISRTESSLAELAARVPLAGFAVADLSDEREAERAFSTADDALGGLDGLVAVAGGSGRRLGDGPLHEIPLEGWDRTLGLNLTTTFLAARETIRALLAGGRGGSLLLTTSVLGWSPSPEHFSTHAYAAAKAAIVGLTRTLAAHYADDGIRVNAIAPGLVETPMAARAAQDATILNFAARKQPVAAGILDARDVARLAVPLLDAVSVTGQVVAVDGGWSVSEGRPVVAAR</sequence>
<protein>
    <submittedName>
        <fullName evidence="4">SDR family oxidoreductase</fullName>
    </submittedName>
</protein>
<keyword evidence="5" id="KW-1185">Reference proteome</keyword>
<evidence type="ECO:0000256" key="3">
    <source>
        <dbReference type="SAM" id="MobiDB-lite"/>
    </source>
</evidence>
<gene>
    <name evidence="4" type="ORF">FK219_003630</name>
</gene>